<proteinExistence type="predicted"/>
<evidence type="ECO:0000313" key="1">
    <source>
        <dbReference type="EMBL" id="CDW43618.1"/>
    </source>
</evidence>
<dbReference type="EMBL" id="HACA01026257">
    <property type="protein sequence ID" value="CDW43618.1"/>
    <property type="molecule type" value="Transcribed_RNA"/>
</dbReference>
<reference evidence="1" key="1">
    <citation type="submission" date="2014-05" db="EMBL/GenBank/DDBJ databases">
        <authorList>
            <person name="Chronopoulou M."/>
        </authorList>
    </citation>
    <scope>NUCLEOTIDE SEQUENCE</scope>
    <source>
        <tissue evidence="1">Whole organism</tissue>
    </source>
</reference>
<sequence length="58" mass="7002">MKMEVQEFGKYLPDEKQMAWMRNRWLVGFVEINVPFVPCLELNATDYPHLISRAWIFI</sequence>
<accession>A0A0K2UZC8</accession>
<protein>
    <submittedName>
        <fullName evidence="1">Uncharacterized protein</fullName>
    </submittedName>
</protein>
<dbReference type="AlphaFoldDB" id="A0A0K2UZC8"/>
<organism evidence="1">
    <name type="scientific">Lepeophtheirus salmonis</name>
    <name type="common">Salmon louse</name>
    <name type="synonym">Caligus salmonis</name>
    <dbReference type="NCBI Taxonomy" id="72036"/>
    <lineage>
        <taxon>Eukaryota</taxon>
        <taxon>Metazoa</taxon>
        <taxon>Ecdysozoa</taxon>
        <taxon>Arthropoda</taxon>
        <taxon>Crustacea</taxon>
        <taxon>Multicrustacea</taxon>
        <taxon>Hexanauplia</taxon>
        <taxon>Copepoda</taxon>
        <taxon>Siphonostomatoida</taxon>
        <taxon>Caligidae</taxon>
        <taxon>Lepeophtheirus</taxon>
    </lineage>
</organism>
<name>A0A0K2UZC8_LEPSM</name>